<proteinExistence type="predicted"/>
<name>A0A834SQS2_9FABA</name>
<dbReference type="AlphaFoldDB" id="A0A834SQS2"/>
<gene>
    <name evidence="2" type="ORF">G2W53_039922</name>
</gene>
<sequence length="83" mass="9471">MHELSLQTRSHPLFQAVIKKYGQDAMMKVALLIISSSEEKNFYMVLCLIFFTAISVFPMVTISFDVLENEHGILKSLVFCDLV</sequence>
<keyword evidence="1" id="KW-1133">Transmembrane helix</keyword>
<accession>A0A834SQS2</accession>
<reference evidence="2" key="1">
    <citation type="submission" date="2020-09" db="EMBL/GenBank/DDBJ databases">
        <title>Genome-Enabled Discovery of Anthraquinone Biosynthesis in Senna tora.</title>
        <authorList>
            <person name="Kang S.-H."/>
            <person name="Pandey R.P."/>
            <person name="Lee C.-M."/>
            <person name="Sim J.-S."/>
            <person name="Jeong J.-T."/>
            <person name="Choi B.-S."/>
            <person name="Jung M."/>
            <person name="Ginzburg D."/>
            <person name="Zhao K."/>
            <person name="Won S.Y."/>
            <person name="Oh T.-J."/>
            <person name="Yu Y."/>
            <person name="Kim N.-H."/>
            <person name="Lee O.R."/>
            <person name="Lee T.-H."/>
            <person name="Bashyal P."/>
            <person name="Kim T.-S."/>
            <person name="Lee W.-H."/>
            <person name="Kawkins C."/>
            <person name="Kim C.-K."/>
            <person name="Kim J.S."/>
            <person name="Ahn B.O."/>
            <person name="Rhee S.Y."/>
            <person name="Sohng J.K."/>
        </authorList>
    </citation>
    <scope>NUCLEOTIDE SEQUENCE</scope>
    <source>
        <tissue evidence="2">Leaf</tissue>
    </source>
</reference>
<dbReference type="Proteomes" id="UP000634136">
    <property type="component" value="Unassembled WGS sequence"/>
</dbReference>
<evidence type="ECO:0000256" key="1">
    <source>
        <dbReference type="SAM" id="Phobius"/>
    </source>
</evidence>
<evidence type="ECO:0000313" key="2">
    <source>
        <dbReference type="EMBL" id="KAF7807761.1"/>
    </source>
</evidence>
<comment type="caution">
    <text evidence="2">The sequence shown here is derived from an EMBL/GenBank/DDBJ whole genome shotgun (WGS) entry which is preliminary data.</text>
</comment>
<dbReference type="EMBL" id="JAAIUW010000012">
    <property type="protein sequence ID" value="KAF7807761.1"/>
    <property type="molecule type" value="Genomic_DNA"/>
</dbReference>
<keyword evidence="1" id="KW-0812">Transmembrane</keyword>
<keyword evidence="3" id="KW-1185">Reference proteome</keyword>
<organism evidence="2 3">
    <name type="scientific">Senna tora</name>
    <dbReference type="NCBI Taxonomy" id="362788"/>
    <lineage>
        <taxon>Eukaryota</taxon>
        <taxon>Viridiplantae</taxon>
        <taxon>Streptophyta</taxon>
        <taxon>Embryophyta</taxon>
        <taxon>Tracheophyta</taxon>
        <taxon>Spermatophyta</taxon>
        <taxon>Magnoliopsida</taxon>
        <taxon>eudicotyledons</taxon>
        <taxon>Gunneridae</taxon>
        <taxon>Pentapetalae</taxon>
        <taxon>rosids</taxon>
        <taxon>fabids</taxon>
        <taxon>Fabales</taxon>
        <taxon>Fabaceae</taxon>
        <taxon>Caesalpinioideae</taxon>
        <taxon>Cassia clade</taxon>
        <taxon>Senna</taxon>
    </lineage>
</organism>
<feature type="transmembrane region" description="Helical" evidence="1">
    <location>
        <begin position="42"/>
        <end position="67"/>
    </location>
</feature>
<evidence type="ECO:0000313" key="3">
    <source>
        <dbReference type="Proteomes" id="UP000634136"/>
    </source>
</evidence>
<protein>
    <submittedName>
        <fullName evidence="2">Uncharacterized protein</fullName>
    </submittedName>
</protein>
<keyword evidence="1" id="KW-0472">Membrane</keyword>